<evidence type="ECO:0000256" key="1">
    <source>
        <dbReference type="SAM" id="MobiDB-lite"/>
    </source>
</evidence>
<accession>A0A7E4UME3</accession>
<keyword evidence="2" id="KW-1185">Reference proteome</keyword>
<reference evidence="3" key="2">
    <citation type="submission" date="2020-10" db="UniProtKB">
        <authorList>
            <consortium name="WormBaseParasite"/>
        </authorList>
    </citation>
    <scope>IDENTIFICATION</scope>
</reference>
<reference evidence="2" key="1">
    <citation type="journal article" date="2013" name="Genetics">
        <title>The draft genome and transcriptome of Panagrellus redivivus are shaped by the harsh demands of a free-living lifestyle.</title>
        <authorList>
            <person name="Srinivasan J."/>
            <person name="Dillman A.R."/>
            <person name="Macchietto M.G."/>
            <person name="Heikkinen L."/>
            <person name="Lakso M."/>
            <person name="Fracchia K.M."/>
            <person name="Antoshechkin I."/>
            <person name="Mortazavi A."/>
            <person name="Wong G."/>
            <person name="Sternberg P.W."/>
        </authorList>
    </citation>
    <scope>NUCLEOTIDE SEQUENCE [LARGE SCALE GENOMIC DNA]</scope>
    <source>
        <strain evidence="2">MT8872</strain>
    </source>
</reference>
<name>A0A7E4UME3_PANRE</name>
<protein>
    <submittedName>
        <fullName evidence="3">Uncharacterized protein</fullName>
    </submittedName>
</protein>
<dbReference type="Proteomes" id="UP000492821">
    <property type="component" value="Unassembled WGS sequence"/>
</dbReference>
<evidence type="ECO:0000313" key="3">
    <source>
        <dbReference type="WBParaSite" id="Pan_g105.t1"/>
    </source>
</evidence>
<sequence length="84" mass="9630">MDSVRQETPLGLAPLLGRINMAAVGRTMFSTYPNAIRAATEENIAEKWLRQRRNCPNMHTEAGNRATRQPRDWQPPSCRSRSEY</sequence>
<feature type="region of interest" description="Disordered" evidence="1">
    <location>
        <begin position="55"/>
        <end position="84"/>
    </location>
</feature>
<proteinExistence type="predicted"/>
<dbReference type="WBParaSite" id="Pan_g105.t1">
    <property type="protein sequence ID" value="Pan_g105.t1"/>
    <property type="gene ID" value="Pan_g105"/>
</dbReference>
<evidence type="ECO:0000313" key="2">
    <source>
        <dbReference type="Proteomes" id="UP000492821"/>
    </source>
</evidence>
<organism evidence="2 3">
    <name type="scientific">Panagrellus redivivus</name>
    <name type="common">Microworm</name>
    <dbReference type="NCBI Taxonomy" id="6233"/>
    <lineage>
        <taxon>Eukaryota</taxon>
        <taxon>Metazoa</taxon>
        <taxon>Ecdysozoa</taxon>
        <taxon>Nematoda</taxon>
        <taxon>Chromadorea</taxon>
        <taxon>Rhabditida</taxon>
        <taxon>Tylenchina</taxon>
        <taxon>Panagrolaimomorpha</taxon>
        <taxon>Panagrolaimoidea</taxon>
        <taxon>Panagrolaimidae</taxon>
        <taxon>Panagrellus</taxon>
    </lineage>
</organism>
<dbReference type="AlphaFoldDB" id="A0A7E4UME3"/>